<organism evidence="1">
    <name type="scientific">Xenorhabdus bovienii str. feltiae Moldova</name>
    <dbReference type="NCBI Taxonomy" id="1398200"/>
    <lineage>
        <taxon>Bacteria</taxon>
        <taxon>Pseudomonadati</taxon>
        <taxon>Pseudomonadota</taxon>
        <taxon>Gammaproteobacteria</taxon>
        <taxon>Enterobacterales</taxon>
        <taxon>Morganellaceae</taxon>
        <taxon>Xenorhabdus</taxon>
    </lineage>
</organism>
<reference evidence="1" key="1">
    <citation type="submission" date="2013-07" db="EMBL/GenBank/DDBJ databases">
        <title>Sub-species coevolution in mutualistic symbiosis.</title>
        <authorList>
            <person name="Murfin K."/>
            <person name="Klassen J."/>
            <person name="Lee M."/>
            <person name="Forst S."/>
            <person name="Stock P."/>
            <person name="Goodrich-Blair H."/>
        </authorList>
    </citation>
    <scope>NUCLEOTIDE SEQUENCE [LARGE SCALE GENOMIC DNA]</scope>
    <source>
        <strain evidence="1">Feltiae Moldova</strain>
    </source>
</reference>
<name>A0A077NNG5_XENBV</name>
<dbReference type="EMBL" id="CBSV010000069">
    <property type="protein sequence ID" value="CDH00400.1"/>
    <property type="molecule type" value="Genomic_DNA"/>
</dbReference>
<gene>
    <name evidence="1" type="ORF">XBFM1_1600003</name>
</gene>
<sequence>MVKSSTHFLVKNYIDKTENEFKALISGMYNLINNKEKIIQWQKQK</sequence>
<proteinExistence type="predicted"/>
<protein>
    <submittedName>
        <fullName evidence="1">Uncharacterized protein</fullName>
    </submittedName>
</protein>
<dbReference type="Proteomes" id="UP000028487">
    <property type="component" value="Unassembled WGS sequence"/>
</dbReference>
<accession>A0A077NNG5</accession>
<evidence type="ECO:0000313" key="1">
    <source>
        <dbReference type="EMBL" id="CDH00400.1"/>
    </source>
</evidence>
<dbReference type="AlphaFoldDB" id="A0A077NNG5"/>
<comment type="caution">
    <text evidence="1">The sequence shown here is derived from an EMBL/GenBank/DDBJ whole genome shotgun (WGS) entry which is preliminary data.</text>
</comment>
<dbReference type="HOGENOM" id="CLU_3207069_0_0_6"/>